<proteinExistence type="predicted"/>
<dbReference type="PANTHER" id="PTHR35121">
    <property type="entry name" value="HOMEODOMAIN PROTEIN 8, PUTATIVE-RELATED"/>
    <property type="match status" value="1"/>
</dbReference>
<comment type="caution">
    <text evidence="2">The sequence shown here is derived from an EMBL/GenBank/DDBJ whole genome shotgun (WGS) entry which is preliminary data.</text>
</comment>
<evidence type="ECO:0000256" key="1">
    <source>
        <dbReference type="SAM" id="MobiDB-lite"/>
    </source>
</evidence>
<dbReference type="EMBL" id="BPVZ01000080">
    <property type="protein sequence ID" value="GKV28588.1"/>
    <property type="molecule type" value="Genomic_DNA"/>
</dbReference>
<evidence type="ECO:0000313" key="2">
    <source>
        <dbReference type="EMBL" id="GKV28588.1"/>
    </source>
</evidence>
<sequence>MHKFHTTAFYNCHNRRSSGCGAPHMAAVGGLFRSIVYVGCISGCNSEIENRPYHRSCGCALHSKPRGRNYPHASPKSTNVSYPIRRSKSEGWVAMTVACRSNTSPSPVAAGRPHLRFSIGDQEESSHHSI</sequence>
<evidence type="ECO:0000313" key="3">
    <source>
        <dbReference type="Proteomes" id="UP001054252"/>
    </source>
</evidence>
<accession>A0AAV5KVM4</accession>
<reference evidence="2 3" key="1">
    <citation type="journal article" date="2021" name="Commun. Biol.">
        <title>The genome of Shorea leprosula (Dipterocarpaceae) highlights the ecological relevance of drought in aseasonal tropical rainforests.</title>
        <authorList>
            <person name="Ng K.K.S."/>
            <person name="Kobayashi M.J."/>
            <person name="Fawcett J.A."/>
            <person name="Hatakeyama M."/>
            <person name="Paape T."/>
            <person name="Ng C.H."/>
            <person name="Ang C.C."/>
            <person name="Tnah L.H."/>
            <person name="Lee C.T."/>
            <person name="Nishiyama T."/>
            <person name="Sese J."/>
            <person name="O'Brien M.J."/>
            <person name="Copetti D."/>
            <person name="Mohd Noor M.I."/>
            <person name="Ong R.C."/>
            <person name="Putra M."/>
            <person name="Sireger I.Z."/>
            <person name="Indrioko S."/>
            <person name="Kosugi Y."/>
            <person name="Izuno A."/>
            <person name="Isagi Y."/>
            <person name="Lee S.L."/>
            <person name="Shimizu K.K."/>
        </authorList>
    </citation>
    <scope>NUCLEOTIDE SEQUENCE [LARGE SCALE GENOMIC DNA]</scope>
    <source>
        <strain evidence="2">214</strain>
    </source>
</reference>
<dbReference type="AlphaFoldDB" id="A0AAV5KVM4"/>
<gene>
    <name evidence="2" type="ORF">SLEP1_g37611</name>
</gene>
<name>A0AAV5KVM4_9ROSI</name>
<dbReference type="Proteomes" id="UP001054252">
    <property type="component" value="Unassembled WGS sequence"/>
</dbReference>
<protein>
    <submittedName>
        <fullName evidence="2">Uncharacterized protein</fullName>
    </submittedName>
</protein>
<organism evidence="2 3">
    <name type="scientific">Rubroshorea leprosula</name>
    <dbReference type="NCBI Taxonomy" id="152421"/>
    <lineage>
        <taxon>Eukaryota</taxon>
        <taxon>Viridiplantae</taxon>
        <taxon>Streptophyta</taxon>
        <taxon>Embryophyta</taxon>
        <taxon>Tracheophyta</taxon>
        <taxon>Spermatophyta</taxon>
        <taxon>Magnoliopsida</taxon>
        <taxon>eudicotyledons</taxon>
        <taxon>Gunneridae</taxon>
        <taxon>Pentapetalae</taxon>
        <taxon>rosids</taxon>
        <taxon>malvids</taxon>
        <taxon>Malvales</taxon>
        <taxon>Dipterocarpaceae</taxon>
        <taxon>Rubroshorea</taxon>
    </lineage>
</organism>
<feature type="region of interest" description="Disordered" evidence="1">
    <location>
        <begin position="101"/>
        <end position="130"/>
    </location>
</feature>
<dbReference type="PANTHER" id="PTHR35121:SF2">
    <property type="entry name" value="SWIM-TYPE DOMAIN-CONTAINING PROTEIN"/>
    <property type="match status" value="1"/>
</dbReference>
<keyword evidence="3" id="KW-1185">Reference proteome</keyword>